<reference evidence="3" key="1">
    <citation type="journal article" date="2019" name="Genome Announc.">
        <title>Draft Genome Sequence of Pseudoalteromonas piscicida Strain 36Y ROTHPW, an Hypersaline Seawater Isolate from the South Coast of Sonora, Mexico.</title>
        <authorList>
            <person name="Sanchez-Diaz R."/>
            <person name="Molina-Garza Z.J."/>
            <person name="Cruz-Suarez L.E."/>
            <person name="Selvin J."/>
            <person name="Kiran G.S."/>
            <person name="Ibarra-Gamez J.C."/>
            <person name="Gomez-Gil B."/>
            <person name="Galaviz-Silva L."/>
        </authorList>
    </citation>
    <scope>NUCLEOTIDE SEQUENCE [LARGE SCALE GENOMIC DNA]</scope>
    <source>
        <strain evidence="3">36Y_RITHPW</strain>
    </source>
</reference>
<evidence type="ECO:0000313" key="3">
    <source>
        <dbReference type="Proteomes" id="UP000228621"/>
    </source>
</evidence>
<protein>
    <recommendedName>
        <fullName evidence="4">PepSY domain-containing protein</fullName>
    </recommendedName>
</protein>
<dbReference type="OrthoDB" id="9776609at2"/>
<feature type="transmembrane region" description="Helical" evidence="1">
    <location>
        <begin position="482"/>
        <end position="502"/>
    </location>
</feature>
<feature type="transmembrane region" description="Helical" evidence="1">
    <location>
        <begin position="12"/>
        <end position="36"/>
    </location>
</feature>
<accession>A0A2A5JNZ8</accession>
<feature type="transmembrane region" description="Helical" evidence="1">
    <location>
        <begin position="196"/>
        <end position="221"/>
    </location>
</feature>
<feature type="transmembrane region" description="Helical" evidence="1">
    <location>
        <begin position="149"/>
        <end position="175"/>
    </location>
</feature>
<feature type="transmembrane region" description="Helical" evidence="1">
    <location>
        <begin position="454"/>
        <end position="470"/>
    </location>
</feature>
<dbReference type="InterPro" id="IPR005625">
    <property type="entry name" value="PepSY-ass_TM"/>
</dbReference>
<evidence type="ECO:0000256" key="1">
    <source>
        <dbReference type="SAM" id="Phobius"/>
    </source>
</evidence>
<name>A0A2A5JNZ8_PSEO7</name>
<dbReference type="Pfam" id="PF03929">
    <property type="entry name" value="PepSY_TM"/>
    <property type="match status" value="1"/>
</dbReference>
<evidence type="ECO:0008006" key="4">
    <source>
        <dbReference type="Google" id="ProtNLM"/>
    </source>
</evidence>
<comment type="caution">
    <text evidence="2">The sequence shown here is derived from an EMBL/GenBank/DDBJ whole genome shotgun (WGS) entry which is preliminary data.</text>
</comment>
<dbReference type="EMBL" id="NKHF01000062">
    <property type="protein sequence ID" value="PCK31172.1"/>
    <property type="molecule type" value="Genomic_DNA"/>
</dbReference>
<dbReference type="Proteomes" id="UP000228621">
    <property type="component" value="Unassembled WGS sequence"/>
</dbReference>
<feature type="transmembrane region" description="Helical" evidence="1">
    <location>
        <begin position="388"/>
        <end position="410"/>
    </location>
</feature>
<gene>
    <name evidence="2" type="ORF">CEX98_14025</name>
</gene>
<organism evidence="2 3">
    <name type="scientific">Pseudoalteromonas piscicida</name>
    <dbReference type="NCBI Taxonomy" id="43662"/>
    <lineage>
        <taxon>Bacteria</taxon>
        <taxon>Pseudomonadati</taxon>
        <taxon>Pseudomonadota</taxon>
        <taxon>Gammaproteobacteria</taxon>
        <taxon>Alteromonadales</taxon>
        <taxon>Pseudoalteromonadaceae</taxon>
        <taxon>Pseudoalteromonas</taxon>
    </lineage>
</organism>
<evidence type="ECO:0000313" key="2">
    <source>
        <dbReference type="EMBL" id="PCK31172.1"/>
    </source>
</evidence>
<sequence>MRDSFFRSMTWLHTWVGLLVCWLLFLIFFAGTASFFRHEISLWAQPATHNLPHYDRALQNETITKSIERFQLQAPQADSWRIEMPTERRPSLLLMYSDKPAEGERRGKRHAEYLNPITLEPLPEFRETKGGNFFYRLHFDLHYMNAITARWIVCFATLFMLIALISGVVIHKRIFKDLFQFRNGKGLRSWLDAHNVSSVVALPFHIMITYTGLVTLIFMLLPQPGEQRYEDKQTLRSERYPLLAKLPETGQPLQALALGQALDHYFTSSHNAPLRRIVISSPGDTNATIKLYANAQRAVQDDPPSWMYSAETGELLRTHNVNLSGAENMFGGMIALHTGRLAAPVLRWLYFIAGLAGCVMIATGAVMWAKRLRQKLKGDKKPSIGLKLVESLNLGTIMGLPAATAIFFHANRMLPTELAGRADKEVLAFFVTWGVVIVCALCKSDKLAWLQSARLNAILWGLLPLVNMLTTDGNLVSYLFNGQWVLFGFDALAISIAAGFMLQAKKLQTNGKATTPAIPRRQAKHEVNA</sequence>
<feature type="transmembrane region" description="Helical" evidence="1">
    <location>
        <begin position="426"/>
        <end position="442"/>
    </location>
</feature>
<keyword evidence="3" id="KW-1185">Reference proteome</keyword>
<proteinExistence type="predicted"/>
<keyword evidence="1" id="KW-1133">Transmembrane helix</keyword>
<keyword evidence="1" id="KW-0812">Transmembrane</keyword>
<feature type="transmembrane region" description="Helical" evidence="1">
    <location>
        <begin position="348"/>
        <end position="368"/>
    </location>
</feature>
<keyword evidence="1" id="KW-0472">Membrane</keyword>
<dbReference type="PANTHER" id="PTHR34219">
    <property type="entry name" value="IRON-REGULATED INNER MEMBRANE PROTEIN-RELATED"/>
    <property type="match status" value="1"/>
</dbReference>
<dbReference type="PANTHER" id="PTHR34219:SF4">
    <property type="entry name" value="PEPSY DOMAIN-CONTAINING PROTEIN"/>
    <property type="match status" value="1"/>
</dbReference>
<dbReference type="RefSeq" id="WP_099642689.1">
    <property type="nucleotide sequence ID" value="NZ_NKHF01000062.1"/>
</dbReference>
<dbReference type="AlphaFoldDB" id="A0A2A5JNZ8"/>